<accession>A0A0A9WU55</accession>
<dbReference type="InterPro" id="IPR006612">
    <property type="entry name" value="THAP_Znf"/>
</dbReference>
<dbReference type="Pfam" id="PF05485">
    <property type="entry name" value="THAP"/>
    <property type="match status" value="1"/>
</dbReference>
<dbReference type="GO" id="GO:0008270">
    <property type="term" value="F:zinc ion binding"/>
    <property type="evidence" value="ECO:0007669"/>
    <property type="project" value="UniProtKB-KW"/>
</dbReference>
<evidence type="ECO:0000256" key="11">
    <source>
        <dbReference type="ARBA" id="ARBA00023306"/>
    </source>
</evidence>
<reference evidence="15" key="2">
    <citation type="submission" date="2014-07" db="EMBL/GenBank/DDBJ databases">
        <authorList>
            <person name="Hull J."/>
        </authorList>
    </citation>
    <scope>NUCLEOTIDE SEQUENCE</scope>
</reference>
<feature type="compositionally biased region" description="Polar residues" evidence="13">
    <location>
        <begin position="469"/>
        <end position="480"/>
    </location>
</feature>
<feature type="compositionally biased region" description="Acidic residues" evidence="13">
    <location>
        <begin position="123"/>
        <end position="142"/>
    </location>
</feature>
<comment type="subcellular location">
    <subcellularLocation>
        <location evidence="1">Nucleus</location>
        <location evidence="1">Nucleoplasm</location>
    </subcellularLocation>
</comment>
<evidence type="ECO:0000313" key="16">
    <source>
        <dbReference type="EMBL" id="JAG08386.1"/>
    </source>
</evidence>
<comment type="similarity">
    <text evidence="2">Belongs to the THAP1 family.</text>
</comment>
<protein>
    <recommendedName>
        <fullName evidence="14">THAP-type domain-containing protein</fullName>
    </recommendedName>
</protein>
<evidence type="ECO:0000259" key="14">
    <source>
        <dbReference type="PROSITE" id="PS50950"/>
    </source>
</evidence>
<evidence type="ECO:0000256" key="9">
    <source>
        <dbReference type="ARBA" id="ARBA00023163"/>
    </source>
</evidence>
<dbReference type="GO" id="GO:0043565">
    <property type="term" value="F:sequence-specific DNA binding"/>
    <property type="evidence" value="ECO:0007669"/>
    <property type="project" value="InterPro"/>
</dbReference>
<dbReference type="SMART" id="SM00980">
    <property type="entry name" value="THAP"/>
    <property type="match status" value="1"/>
</dbReference>
<keyword evidence="11" id="KW-0131">Cell cycle</keyword>
<evidence type="ECO:0000313" key="15">
    <source>
        <dbReference type="EMBL" id="JAG08385.1"/>
    </source>
</evidence>
<dbReference type="AlphaFoldDB" id="A0A0A9WU55"/>
<evidence type="ECO:0000256" key="10">
    <source>
        <dbReference type="ARBA" id="ARBA00023242"/>
    </source>
</evidence>
<sequence>MSSRNCIVYPCRRRGGFRLPLNPELKLKWLEAIKWPIIPLEPKKTAIVCPTHFTEDDYSDGEEGCNIGKKILKKNAIPSRFPWNTDLWSKEEVEKNGASTSQSLTDDEEAKNSDDESNQSADFDIESGSESSPDENSSEDEVAAQIVAEEIVADEIVTISSDDDPPQSTHGGLRKPPSPVTFWEASPACQEVVKSCEPEGSRTPEDQRPPKRRRYDFATSPASSRSSNDEGPSEKSSNNQTTVIVINPEVQRPPLQKTEDDEDSDGSDCILCEKPIESIDLTADDPVPSPIKSPQILFNESDSSDDTSLTSDGLSDEAIDILESSPPLLLDKSLSHVEPISESEDIEEKMLMNQEMNKASETDSDCEIIEDNPPLIEILESDDENLPAVTTYMDTIIGESGDGNQGFLFTRSKGGMTAQVIKFDMKDKPSEEETDPFAGVTNGEFDPLTGVPTLDRLTDASCGKAGATSPVTSSSGNMSPVASKDPNAPSIVKKAYTSVRTLYSQREKLNLSRKKTEGLICPAEIPRDYEVVGIHPTSKSLRIVLTKKKKRNNSSVRNSVPAEMEVSVDPLTACLHEDETSNVTSKPVRQRVKRRQLIGSVVLKDLASEESQLSSVVLLRNSEGFEPHCEALAKKLNDIIRKSEIMAGRLSPETIMSMYKLLVLSEISYGIIYWGHCQGAHQIFELQKRFVGMLAHREKPESKASRATFRQNGILTLPSIYILHCLIHVHKNLNTVKRHAALRLSETEGVKYSTTHNKTYEFQGLEFYLALPPHLHSPHCSMKKFIAVVKRFLRQNGIFNTLEYYDMASRFPKVIEKSE</sequence>
<evidence type="ECO:0000256" key="3">
    <source>
        <dbReference type="ARBA" id="ARBA00022723"/>
    </source>
</evidence>
<feature type="region of interest" description="Disordered" evidence="13">
    <location>
        <begin position="92"/>
        <end position="312"/>
    </location>
</feature>
<name>A0A0A9WU55_LYGHE</name>
<evidence type="ECO:0000256" key="4">
    <source>
        <dbReference type="ARBA" id="ARBA00022771"/>
    </source>
</evidence>
<dbReference type="SUPFAM" id="SSF57716">
    <property type="entry name" value="Glucocorticoid receptor-like (DNA-binding domain)"/>
    <property type="match status" value="1"/>
</dbReference>
<evidence type="ECO:0000256" key="1">
    <source>
        <dbReference type="ARBA" id="ARBA00004642"/>
    </source>
</evidence>
<keyword evidence="8 12" id="KW-0238">DNA-binding</keyword>
<dbReference type="EMBL" id="GBHO01035218">
    <property type="protein sequence ID" value="JAG08386.1"/>
    <property type="molecule type" value="Transcribed_RNA"/>
</dbReference>
<evidence type="ECO:0000256" key="8">
    <source>
        <dbReference type="ARBA" id="ARBA00023125"/>
    </source>
</evidence>
<reference evidence="15" key="1">
    <citation type="journal article" date="2014" name="PLoS ONE">
        <title>Transcriptome-Based Identification of ABC Transporters in the Western Tarnished Plant Bug Lygus hesperus.</title>
        <authorList>
            <person name="Hull J.J."/>
            <person name="Chaney K."/>
            <person name="Geib S.M."/>
            <person name="Fabrick J.A."/>
            <person name="Brent C.S."/>
            <person name="Walsh D."/>
            <person name="Lavine L.C."/>
        </authorList>
    </citation>
    <scope>NUCLEOTIDE SEQUENCE</scope>
</reference>
<evidence type="ECO:0000256" key="7">
    <source>
        <dbReference type="ARBA" id="ARBA00023054"/>
    </source>
</evidence>
<keyword evidence="3" id="KW-0479">Metal-binding</keyword>
<evidence type="ECO:0000256" key="12">
    <source>
        <dbReference type="PROSITE-ProRule" id="PRU00309"/>
    </source>
</evidence>
<dbReference type="PROSITE" id="PS50950">
    <property type="entry name" value="ZF_THAP"/>
    <property type="match status" value="1"/>
</dbReference>
<feature type="compositionally biased region" description="Polar residues" evidence="13">
    <location>
        <begin position="220"/>
        <end position="244"/>
    </location>
</feature>
<evidence type="ECO:0000256" key="6">
    <source>
        <dbReference type="ARBA" id="ARBA00023015"/>
    </source>
</evidence>
<proteinExistence type="inferred from homology"/>
<feature type="compositionally biased region" description="Low complexity" evidence="13">
    <location>
        <begin position="143"/>
        <end position="159"/>
    </location>
</feature>
<feature type="region of interest" description="Disordered" evidence="13">
    <location>
        <begin position="462"/>
        <end position="487"/>
    </location>
</feature>
<feature type="domain" description="THAP-type" evidence="14">
    <location>
        <begin position="1"/>
        <end position="81"/>
    </location>
</feature>
<dbReference type="PANTHER" id="PTHR46600:SF1">
    <property type="entry name" value="THAP DOMAIN-CONTAINING PROTEIN 1"/>
    <property type="match status" value="1"/>
</dbReference>
<keyword evidence="7" id="KW-0175">Coiled coil</keyword>
<dbReference type="EMBL" id="GBHO01035219">
    <property type="protein sequence ID" value="JAG08385.1"/>
    <property type="molecule type" value="Transcribed_RNA"/>
</dbReference>
<dbReference type="PANTHER" id="PTHR46600">
    <property type="entry name" value="THAP DOMAIN-CONTAINING"/>
    <property type="match status" value="1"/>
</dbReference>
<dbReference type="GO" id="GO:0005654">
    <property type="term" value="C:nucleoplasm"/>
    <property type="evidence" value="ECO:0007669"/>
    <property type="project" value="UniProtKB-SubCell"/>
</dbReference>
<organism evidence="15">
    <name type="scientific">Lygus hesperus</name>
    <name type="common">Western plant bug</name>
    <dbReference type="NCBI Taxonomy" id="30085"/>
    <lineage>
        <taxon>Eukaryota</taxon>
        <taxon>Metazoa</taxon>
        <taxon>Ecdysozoa</taxon>
        <taxon>Arthropoda</taxon>
        <taxon>Hexapoda</taxon>
        <taxon>Insecta</taxon>
        <taxon>Pterygota</taxon>
        <taxon>Neoptera</taxon>
        <taxon>Paraneoptera</taxon>
        <taxon>Hemiptera</taxon>
        <taxon>Heteroptera</taxon>
        <taxon>Panheteroptera</taxon>
        <taxon>Cimicomorpha</taxon>
        <taxon>Miridae</taxon>
        <taxon>Mirini</taxon>
        <taxon>Lygus</taxon>
    </lineage>
</organism>
<feature type="compositionally biased region" description="Basic and acidic residues" evidence="13">
    <location>
        <begin position="194"/>
        <end position="209"/>
    </location>
</feature>
<keyword evidence="5" id="KW-0862">Zinc</keyword>
<evidence type="ECO:0000256" key="2">
    <source>
        <dbReference type="ARBA" id="ARBA00006177"/>
    </source>
</evidence>
<evidence type="ECO:0000256" key="5">
    <source>
        <dbReference type="ARBA" id="ARBA00022833"/>
    </source>
</evidence>
<keyword evidence="9" id="KW-0804">Transcription</keyword>
<keyword evidence="4 12" id="KW-0863">Zinc-finger</keyword>
<gene>
    <name evidence="16" type="ORF">CM83_73046</name>
    <name evidence="15" type="ORF">CM83_73049</name>
</gene>
<dbReference type="InterPro" id="IPR026516">
    <property type="entry name" value="THAP1/10"/>
</dbReference>
<keyword evidence="6" id="KW-0805">Transcription regulation</keyword>
<keyword evidence="10" id="KW-0539">Nucleus</keyword>
<evidence type="ECO:0000256" key="13">
    <source>
        <dbReference type="SAM" id="MobiDB-lite"/>
    </source>
</evidence>